<dbReference type="InterPro" id="IPR036396">
    <property type="entry name" value="Cyt_P450_sf"/>
</dbReference>
<dbReference type="InterPro" id="IPR002401">
    <property type="entry name" value="Cyt_P450_E_grp-I"/>
</dbReference>
<keyword evidence="9" id="KW-0175">Coiled coil</keyword>
<dbReference type="PANTHER" id="PTHR24291">
    <property type="entry name" value="CYTOCHROME P450 FAMILY 4"/>
    <property type="match status" value="1"/>
</dbReference>
<keyword evidence="4 8" id="KW-0560">Oxidoreductase</keyword>
<evidence type="ECO:0000256" key="8">
    <source>
        <dbReference type="RuleBase" id="RU000461"/>
    </source>
</evidence>
<keyword evidence="5 7" id="KW-0408">Iron</keyword>
<dbReference type="Gene3D" id="1.10.630.10">
    <property type="entry name" value="Cytochrome P450"/>
    <property type="match status" value="1"/>
</dbReference>
<evidence type="ECO:0008006" key="12">
    <source>
        <dbReference type="Google" id="ProtNLM"/>
    </source>
</evidence>
<gene>
    <name evidence="10" type="ORF">K450DRAFT_251238</name>
</gene>
<feature type="binding site" description="axial binding residue" evidence="7">
    <location>
        <position position="484"/>
    </location>
    <ligand>
        <name>heme</name>
        <dbReference type="ChEBI" id="CHEBI:30413"/>
    </ligand>
    <ligandPart>
        <name>Fe</name>
        <dbReference type="ChEBI" id="CHEBI:18248"/>
    </ligandPart>
</feature>
<dbReference type="PROSITE" id="PS00086">
    <property type="entry name" value="CYTOCHROME_P450"/>
    <property type="match status" value="1"/>
</dbReference>
<evidence type="ECO:0000256" key="2">
    <source>
        <dbReference type="ARBA" id="ARBA00022617"/>
    </source>
</evidence>
<protein>
    <recommendedName>
        <fullName evidence="12">Cytochrome P450</fullName>
    </recommendedName>
</protein>
<evidence type="ECO:0000256" key="6">
    <source>
        <dbReference type="ARBA" id="ARBA00023033"/>
    </source>
</evidence>
<evidence type="ECO:0000256" key="1">
    <source>
        <dbReference type="ARBA" id="ARBA00010617"/>
    </source>
</evidence>
<organism evidence="10 11">
    <name type="scientific">Umbelopsis ramanniana AG</name>
    <dbReference type="NCBI Taxonomy" id="1314678"/>
    <lineage>
        <taxon>Eukaryota</taxon>
        <taxon>Fungi</taxon>
        <taxon>Fungi incertae sedis</taxon>
        <taxon>Mucoromycota</taxon>
        <taxon>Mucoromycotina</taxon>
        <taxon>Umbelopsidomycetes</taxon>
        <taxon>Umbelopsidales</taxon>
        <taxon>Umbelopsidaceae</taxon>
        <taxon>Umbelopsis</taxon>
    </lineage>
</organism>
<keyword evidence="2 7" id="KW-0349">Heme</keyword>
<dbReference type="RefSeq" id="XP_051442688.1">
    <property type="nucleotide sequence ID" value="XM_051590691.1"/>
</dbReference>
<feature type="coiled-coil region" evidence="9">
    <location>
        <begin position="286"/>
        <end position="320"/>
    </location>
</feature>
<keyword evidence="6 8" id="KW-0503">Monooxygenase</keyword>
<dbReference type="GO" id="GO:0004497">
    <property type="term" value="F:monooxygenase activity"/>
    <property type="evidence" value="ECO:0007669"/>
    <property type="project" value="UniProtKB-KW"/>
</dbReference>
<dbReference type="GO" id="GO:0016705">
    <property type="term" value="F:oxidoreductase activity, acting on paired donors, with incorporation or reduction of molecular oxygen"/>
    <property type="evidence" value="ECO:0007669"/>
    <property type="project" value="InterPro"/>
</dbReference>
<evidence type="ECO:0000256" key="4">
    <source>
        <dbReference type="ARBA" id="ARBA00023002"/>
    </source>
</evidence>
<comment type="similarity">
    <text evidence="1 8">Belongs to the cytochrome P450 family.</text>
</comment>
<dbReference type="AlphaFoldDB" id="A0AAD5E6N4"/>
<proteinExistence type="inferred from homology"/>
<dbReference type="EMBL" id="MU620938">
    <property type="protein sequence ID" value="KAI8577684.1"/>
    <property type="molecule type" value="Genomic_DNA"/>
</dbReference>
<dbReference type="SUPFAM" id="SSF48264">
    <property type="entry name" value="Cytochrome P450"/>
    <property type="match status" value="1"/>
</dbReference>
<evidence type="ECO:0000256" key="5">
    <source>
        <dbReference type="ARBA" id="ARBA00023004"/>
    </source>
</evidence>
<dbReference type="PRINTS" id="PR00463">
    <property type="entry name" value="EP450I"/>
</dbReference>
<reference evidence="10" key="1">
    <citation type="submission" date="2021-06" db="EMBL/GenBank/DDBJ databases">
        <authorList>
            <consortium name="DOE Joint Genome Institute"/>
            <person name="Mondo S.J."/>
            <person name="Amses K.R."/>
            <person name="Simmons D.R."/>
            <person name="Longcore J.E."/>
            <person name="Seto K."/>
            <person name="Alves G.H."/>
            <person name="Bonds A.E."/>
            <person name="Quandt C.A."/>
            <person name="Davis W.J."/>
            <person name="Chang Y."/>
            <person name="Letcher P.M."/>
            <person name="Powell M.J."/>
            <person name="Kuo A."/>
            <person name="Labutti K."/>
            <person name="Pangilinan J."/>
            <person name="Andreopoulos W."/>
            <person name="Tritt A."/>
            <person name="Riley R."/>
            <person name="Hundley H."/>
            <person name="Johnson J."/>
            <person name="Lipzen A."/>
            <person name="Barry K."/>
            <person name="Berbee M.L."/>
            <person name="Buchler N.E."/>
            <person name="Grigoriev I.V."/>
            <person name="Spatafora J.W."/>
            <person name="Stajich J.E."/>
            <person name="James T.Y."/>
        </authorList>
    </citation>
    <scope>NUCLEOTIDE SEQUENCE</scope>
    <source>
        <strain evidence="10">AG</strain>
    </source>
</reference>
<comment type="caution">
    <text evidence="10">The sequence shown here is derived from an EMBL/GenBank/DDBJ whole genome shotgun (WGS) entry which is preliminary data.</text>
</comment>
<reference evidence="10" key="2">
    <citation type="journal article" date="2022" name="Proc. Natl. Acad. Sci. U.S.A.">
        <title>Diploid-dominant life cycles characterize the early evolution of Fungi.</title>
        <authorList>
            <person name="Amses K.R."/>
            <person name="Simmons D.R."/>
            <person name="Longcore J.E."/>
            <person name="Mondo S.J."/>
            <person name="Seto K."/>
            <person name="Jeronimo G.H."/>
            <person name="Bonds A.E."/>
            <person name="Quandt C.A."/>
            <person name="Davis W.J."/>
            <person name="Chang Y."/>
            <person name="Federici B.A."/>
            <person name="Kuo A."/>
            <person name="LaButti K."/>
            <person name="Pangilinan J."/>
            <person name="Andreopoulos W."/>
            <person name="Tritt A."/>
            <person name="Riley R."/>
            <person name="Hundley H."/>
            <person name="Johnson J."/>
            <person name="Lipzen A."/>
            <person name="Barry K."/>
            <person name="Lang B.F."/>
            <person name="Cuomo C.A."/>
            <person name="Buchler N.E."/>
            <person name="Grigoriev I.V."/>
            <person name="Spatafora J.W."/>
            <person name="Stajich J.E."/>
            <person name="James T.Y."/>
        </authorList>
    </citation>
    <scope>NUCLEOTIDE SEQUENCE</scope>
    <source>
        <strain evidence="10">AG</strain>
    </source>
</reference>
<dbReference type="GeneID" id="75916034"/>
<evidence type="ECO:0000256" key="3">
    <source>
        <dbReference type="ARBA" id="ARBA00022723"/>
    </source>
</evidence>
<dbReference type="GO" id="GO:0005506">
    <property type="term" value="F:iron ion binding"/>
    <property type="evidence" value="ECO:0007669"/>
    <property type="project" value="InterPro"/>
</dbReference>
<keyword evidence="11" id="KW-1185">Reference proteome</keyword>
<dbReference type="Pfam" id="PF00067">
    <property type="entry name" value="p450"/>
    <property type="match status" value="1"/>
</dbReference>
<dbReference type="GO" id="GO:0020037">
    <property type="term" value="F:heme binding"/>
    <property type="evidence" value="ECO:0007669"/>
    <property type="project" value="InterPro"/>
</dbReference>
<evidence type="ECO:0000256" key="9">
    <source>
        <dbReference type="SAM" id="Coils"/>
    </source>
</evidence>
<evidence type="ECO:0000256" key="7">
    <source>
        <dbReference type="PIRSR" id="PIRSR602401-1"/>
    </source>
</evidence>
<accession>A0AAD5E6N4</accession>
<keyword evidence="3 7" id="KW-0479">Metal-binding</keyword>
<comment type="cofactor">
    <cofactor evidence="7">
        <name>heme</name>
        <dbReference type="ChEBI" id="CHEBI:30413"/>
    </cofactor>
</comment>
<dbReference type="InterPro" id="IPR001128">
    <property type="entry name" value="Cyt_P450"/>
</dbReference>
<evidence type="ECO:0000313" key="10">
    <source>
        <dbReference type="EMBL" id="KAI8577684.1"/>
    </source>
</evidence>
<dbReference type="InterPro" id="IPR050196">
    <property type="entry name" value="Cytochrome_P450_Monoox"/>
</dbReference>
<sequence>MTSLQVLADSTNQHLENLSSFYAQHILPYVKGRSSKTYIAAAIAALFSYRVYKMVHVPKNLRHIPAVPFWPYMTSVLSGEGIDIRARKVILPVLAKSPNGLYLRPNQRGWSVGVAAPSAMKTLFLRIGDYPKDQKLLRNQHSLAFKFIGSQNIVALNGPVWKKHRMIANPAFHRSMPVKLFGRLSEKMMLQFEKEGDGLENVDVPNFLQRFTLDIIGLAAFGYDFEALEKPGNEKVNAYEDILTGVRNPLHFFFPILDRRFLWAMPKRRELHTKLGDMNNVFNNIIENKRQTLATLKGSIEDAEKDLLTLMLEANEESNDADHRLSNSELRSDLVVFFVAGHDTTSNALSFALYYLAVNPHIQEKARKEVIDILGDGNDVVHPTSTQCTEMKYLYMIIKETLRMSPPAQNSSPREGAEDIELAGSLIPKGTVLNADIFVMQHNPAIWKNPETFYPERFAPGAESESKAGTGLAWVPFGNGPRQCIGMNFSLAEQKVLLSMLLRKFTWELPENSINKDGLVLNGGISIISPRDLHLKFTPRF</sequence>
<dbReference type="PANTHER" id="PTHR24291:SF50">
    <property type="entry name" value="BIFUNCTIONAL ALBAFLAVENONE MONOOXYGENASE_TERPENE SYNTHASE"/>
    <property type="match status" value="1"/>
</dbReference>
<name>A0AAD5E6N4_UMBRA</name>
<dbReference type="Proteomes" id="UP001206595">
    <property type="component" value="Unassembled WGS sequence"/>
</dbReference>
<dbReference type="PRINTS" id="PR00385">
    <property type="entry name" value="P450"/>
</dbReference>
<evidence type="ECO:0000313" key="11">
    <source>
        <dbReference type="Proteomes" id="UP001206595"/>
    </source>
</evidence>
<dbReference type="InterPro" id="IPR017972">
    <property type="entry name" value="Cyt_P450_CS"/>
</dbReference>